<gene>
    <name evidence="1" type="ORF">CSSPJE1EN1_LOCUS1556</name>
</gene>
<accession>A0ABP0VQK9</accession>
<dbReference type="Proteomes" id="UP001497444">
    <property type="component" value="Chromosome 1"/>
</dbReference>
<dbReference type="EMBL" id="OZ020096">
    <property type="protein sequence ID" value="CAK9256078.1"/>
    <property type="molecule type" value="Genomic_DNA"/>
</dbReference>
<protein>
    <recommendedName>
        <fullName evidence="3">Secreted protein</fullName>
    </recommendedName>
</protein>
<keyword evidence="2" id="KW-1185">Reference proteome</keyword>
<reference evidence="1 2" key="1">
    <citation type="submission" date="2024-02" db="EMBL/GenBank/DDBJ databases">
        <authorList>
            <consortium name="ELIXIR-Norway"/>
            <consortium name="Elixir Norway"/>
        </authorList>
    </citation>
    <scope>NUCLEOTIDE SEQUENCE [LARGE SCALE GENOMIC DNA]</scope>
</reference>
<evidence type="ECO:0000313" key="2">
    <source>
        <dbReference type="Proteomes" id="UP001497444"/>
    </source>
</evidence>
<name>A0ABP0VQK9_9BRYO</name>
<organism evidence="1 2">
    <name type="scientific">Sphagnum jensenii</name>
    <dbReference type="NCBI Taxonomy" id="128206"/>
    <lineage>
        <taxon>Eukaryota</taxon>
        <taxon>Viridiplantae</taxon>
        <taxon>Streptophyta</taxon>
        <taxon>Embryophyta</taxon>
        <taxon>Bryophyta</taxon>
        <taxon>Sphagnophytina</taxon>
        <taxon>Sphagnopsida</taxon>
        <taxon>Sphagnales</taxon>
        <taxon>Sphagnaceae</taxon>
        <taxon>Sphagnum</taxon>
    </lineage>
</organism>
<proteinExistence type="predicted"/>
<evidence type="ECO:0000313" key="1">
    <source>
        <dbReference type="EMBL" id="CAK9256078.1"/>
    </source>
</evidence>
<evidence type="ECO:0008006" key="3">
    <source>
        <dbReference type="Google" id="ProtNLM"/>
    </source>
</evidence>
<sequence length="91" mass="10082">MDIQFTTQILSSALISCCTIHMADSCVQNGVSELNRAYWVPGITSEEVCRKATRAIMTARFRVLCHCSFPNHHDALFACPESSGRTPFNVS</sequence>